<dbReference type="Gene3D" id="3.40.50.10490">
    <property type="entry name" value="Glucose-6-phosphate isomerase like protein, domain 1"/>
    <property type="match status" value="2"/>
</dbReference>
<dbReference type="InterPro" id="IPR001347">
    <property type="entry name" value="SIS_dom"/>
</dbReference>
<dbReference type="PANTHER" id="PTHR10937">
    <property type="entry name" value="GLUCOSAMINE--FRUCTOSE-6-PHOSPHATE AMINOTRANSFERASE, ISOMERIZING"/>
    <property type="match status" value="1"/>
</dbReference>
<dbReference type="SUPFAM" id="SSF53697">
    <property type="entry name" value="SIS domain"/>
    <property type="match status" value="1"/>
</dbReference>
<dbReference type="InterPro" id="IPR035466">
    <property type="entry name" value="GlmS/AgaS_SIS"/>
</dbReference>
<evidence type="ECO:0000313" key="5">
    <source>
        <dbReference type="Proteomes" id="UP000630805"/>
    </source>
</evidence>
<reference evidence="4 5" key="1">
    <citation type="submission" date="2020-06" db="EMBL/GenBank/DDBJ databases">
        <authorList>
            <person name="Cao W.R."/>
        </authorList>
    </citation>
    <scope>NUCLEOTIDE SEQUENCE [LARGE SCALE GENOMIC DNA]</scope>
    <source>
        <strain evidence="4 5">B1Z28</strain>
    </source>
</reference>
<accession>A0ABX2PWH0</accession>
<dbReference type="CDD" id="cd05009">
    <property type="entry name" value="SIS_GlmS_GlmD_2"/>
    <property type="match status" value="1"/>
</dbReference>
<name>A0ABX2PWH0_9RHOB</name>
<dbReference type="PROSITE" id="PS51464">
    <property type="entry name" value="SIS"/>
    <property type="match status" value="2"/>
</dbReference>
<dbReference type="InterPro" id="IPR046348">
    <property type="entry name" value="SIS_dom_sf"/>
</dbReference>
<keyword evidence="1" id="KW-0032">Aminotransferase</keyword>
<dbReference type="CDD" id="cd05008">
    <property type="entry name" value="SIS_GlmS_GlmD_1"/>
    <property type="match status" value="1"/>
</dbReference>
<evidence type="ECO:0000256" key="1">
    <source>
        <dbReference type="ARBA" id="ARBA00022576"/>
    </source>
</evidence>
<dbReference type="Pfam" id="PF01380">
    <property type="entry name" value="SIS"/>
    <property type="match status" value="2"/>
</dbReference>
<comment type="caution">
    <text evidence="4">The sequence shown here is derived from an EMBL/GenBank/DDBJ whole genome shotgun (WGS) entry which is preliminary data.</text>
</comment>
<feature type="domain" description="SIS" evidence="3">
    <location>
        <begin position="190"/>
        <end position="319"/>
    </location>
</feature>
<dbReference type="EMBL" id="JABXWT010000018">
    <property type="protein sequence ID" value="NVO58124.1"/>
    <property type="molecule type" value="Genomic_DNA"/>
</dbReference>
<evidence type="ECO:0000259" key="3">
    <source>
        <dbReference type="PROSITE" id="PS51464"/>
    </source>
</evidence>
<protein>
    <submittedName>
        <fullName evidence="4">SIS domain-containing protein</fullName>
    </submittedName>
</protein>
<feature type="domain" description="SIS" evidence="3">
    <location>
        <begin position="20"/>
        <end position="169"/>
    </location>
</feature>
<sequence>MAREIGEIPDVLSRQIIEGLDLYLKAGQHASTLNLRGFVTCARGTSDHAATFFKYLIEMKTGLPVASIGPSIASVYKTPLKLTDFACVTISQSGGSPDLVALQRAARQGGAHTLAILNETDSPVGRDADTVLPVLAGPEKAVAATKSFVSSLFAILGFVAGYTGDRDLENALRDVPKLARVALECDWSAVQFALARAGSVFTVGRGPGLAVAAEAALKLKETCRIHAEVFSSAEVLHGPVVLAERKFAALVFDPSDQSASSVRSTADSIRKKGADTFLISSDDVADLAVPETGNAFLTPLIQILAFYKLVERLAFELGENADAPEGLNKVTTTI</sequence>
<dbReference type="PANTHER" id="PTHR10937:SF8">
    <property type="entry name" value="AMINOTRANSFERASE-RELATED"/>
    <property type="match status" value="1"/>
</dbReference>
<dbReference type="InterPro" id="IPR035490">
    <property type="entry name" value="GlmS/FrlB_SIS"/>
</dbReference>
<keyword evidence="2" id="KW-0677">Repeat</keyword>
<organism evidence="4 5">
    <name type="scientific">Ruegeria haliotis</name>
    <dbReference type="NCBI Taxonomy" id="2747601"/>
    <lineage>
        <taxon>Bacteria</taxon>
        <taxon>Pseudomonadati</taxon>
        <taxon>Pseudomonadota</taxon>
        <taxon>Alphaproteobacteria</taxon>
        <taxon>Rhodobacterales</taxon>
        <taxon>Roseobacteraceae</taxon>
        <taxon>Ruegeria</taxon>
    </lineage>
</organism>
<evidence type="ECO:0000313" key="4">
    <source>
        <dbReference type="EMBL" id="NVO58124.1"/>
    </source>
</evidence>
<keyword evidence="5" id="KW-1185">Reference proteome</keyword>
<evidence type="ECO:0000256" key="2">
    <source>
        <dbReference type="ARBA" id="ARBA00022737"/>
    </source>
</evidence>
<gene>
    <name evidence="4" type="ORF">HW561_20225</name>
</gene>
<keyword evidence="1" id="KW-0808">Transferase</keyword>
<dbReference type="Proteomes" id="UP000630805">
    <property type="component" value="Unassembled WGS sequence"/>
</dbReference>
<proteinExistence type="predicted"/>